<feature type="compositionally biased region" description="Basic and acidic residues" evidence="1">
    <location>
        <begin position="182"/>
        <end position="217"/>
    </location>
</feature>
<dbReference type="GO" id="GO:0009330">
    <property type="term" value="C:DNA topoisomerase type II (double strand cut, ATP-hydrolyzing) complex"/>
    <property type="evidence" value="ECO:0007669"/>
    <property type="project" value="InterPro"/>
</dbReference>
<dbReference type="PANTHER" id="PTHR34810">
    <property type="entry name" value="DNA-BINDING PROTEIN BIN4"/>
    <property type="match status" value="1"/>
</dbReference>
<name>A0A8X9AAH0_SALSN</name>
<feature type="compositionally biased region" description="Basic and acidic residues" evidence="1">
    <location>
        <begin position="149"/>
        <end position="168"/>
    </location>
</feature>
<dbReference type="GO" id="GO:0003690">
    <property type="term" value="F:double-stranded DNA binding"/>
    <property type="evidence" value="ECO:0007669"/>
    <property type="project" value="InterPro"/>
</dbReference>
<sequence>MSDSREESPDWFISELSSGSVSPLDRSPVSDDEDNVNLSRLFKKGATQDSDDGKVTLSESPVKGKSPKNTNKAKQTTPKKRKQDDDSGRGKRAKGKDGSGGKTPENLGKYRGENTSIWSLSSDSESAPDARPVKKFKPNVKKLSASKDFNPEDKKEDYDSLLDHDLESLKNQAPQVKSPVENLEKVDEKSSKEMDTDINMKGDDDDKDNVMKEDVSGKRSGHQVSSSRVPLFLSDKVQRSKALVECDGDSIDLSGDVGSVGRVVIADDSSKKHEMLLDLKEAKIEAIMNDYIQLKPQSNVYESETMVEGTLDSFSFDSDEEADKPVVEADQQEAGEEQPADEKTKKKTEKKPVWGRKRENQQETSRPQESDEKETSSFKKGQNQEMRHI</sequence>
<evidence type="ECO:0000313" key="3">
    <source>
        <dbReference type="Proteomes" id="UP000298416"/>
    </source>
</evidence>
<reference evidence="2" key="2">
    <citation type="submission" date="2020-08" db="EMBL/GenBank/DDBJ databases">
        <title>Plant Genome Project.</title>
        <authorList>
            <person name="Zhang R.-G."/>
        </authorList>
    </citation>
    <scope>NUCLEOTIDE SEQUENCE</scope>
    <source>
        <strain evidence="2">Huo1</strain>
        <tissue evidence="2">Leaf</tissue>
    </source>
</reference>
<feature type="compositionally biased region" description="Acidic residues" evidence="1">
    <location>
        <begin position="330"/>
        <end position="339"/>
    </location>
</feature>
<feature type="compositionally biased region" description="Polar residues" evidence="1">
    <location>
        <begin position="113"/>
        <end position="125"/>
    </location>
</feature>
<keyword evidence="3" id="KW-1185">Reference proteome</keyword>
<dbReference type="InterPro" id="IPR033246">
    <property type="entry name" value="BIN4"/>
</dbReference>
<accession>A0A8X9AAH0</accession>
<feature type="compositionally biased region" description="Basic and acidic residues" evidence="1">
    <location>
        <begin position="340"/>
        <end position="377"/>
    </location>
</feature>
<gene>
    <name evidence="2" type="ORF">SASPL_106676</name>
</gene>
<dbReference type="GO" id="GO:0005634">
    <property type="term" value="C:nucleus"/>
    <property type="evidence" value="ECO:0007669"/>
    <property type="project" value="TreeGrafter"/>
</dbReference>
<feature type="compositionally biased region" description="Basic and acidic residues" evidence="1">
    <location>
        <begin position="82"/>
        <end position="99"/>
    </location>
</feature>
<protein>
    <submittedName>
        <fullName evidence="2">Uncharacterized protein</fullName>
    </submittedName>
</protein>
<feature type="compositionally biased region" description="Polar residues" evidence="1">
    <location>
        <begin position="378"/>
        <end position="389"/>
    </location>
</feature>
<comment type="caution">
    <text evidence="2">The sequence shown here is derived from an EMBL/GenBank/DDBJ whole genome shotgun (WGS) entry which is preliminary data.</text>
</comment>
<feature type="region of interest" description="Disordered" evidence="1">
    <location>
        <begin position="1"/>
        <end position="227"/>
    </location>
</feature>
<proteinExistence type="predicted"/>
<dbReference type="GO" id="GO:0051276">
    <property type="term" value="P:chromosome organization"/>
    <property type="evidence" value="ECO:0007669"/>
    <property type="project" value="TreeGrafter"/>
</dbReference>
<evidence type="ECO:0000256" key="1">
    <source>
        <dbReference type="SAM" id="MobiDB-lite"/>
    </source>
</evidence>
<dbReference type="PANTHER" id="PTHR34810:SF1">
    <property type="entry name" value="DNA-BINDING PROTEIN BIN4"/>
    <property type="match status" value="1"/>
</dbReference>
<dbReference type="AlphaFoldDB" id="A0A8X9AAH0"/>
<organism evidence="2">
    <name type="scientific">Salvia splendens</name>
    <name type="common">Scarlet sage</name>
    <dbReference type="NCBI Taxonomy" id="180675"/>
    <lineage>
        <taxon>Eukaryota</taxon>
        <taxon>Viridiplantae</taxon>
        <taxon>Streptophyta</taxon>
        <taxon>Embryophyta</taxon>
        <taxon>Tracheophyta</taxon>
        <taxon>Spermatophyta</taxon>
        <taxon>Magnoliopsida</taxon>
        <taxon>eudicotyledons</taxon>
        <taxon>Gunneridae</taxon>
        <taxon>Pentapetalae</taxon>
        <taxon>asterids</taxon>
        <taxon>lamiids</taxon>
        <taxon>Lamiales</taxon>
        <taxon>Lamiaceae</taxon>
        <taxon>Nepetoideae</taxon>
        <taxon>Mentheae</taxon>
        <taxon>Salviinae</taxon>
        <taxon>Salvia</taxon>
        <taxon>Salvia subgen. Calosphace</taxon>
        <taxon>core Calosphace</taxon>
    </lineage>
</organism>
<feature type="compositionally biased region" description="Polar residues" evidence="1">
    <location>
        <begin position="67"/>
        <end position="76"/>
    </location>
</feature>
<dbReference type="EMBL" id="PNBA02000002">
    <property type="protein sequence ID" value="KAG6435027.1"/>
    <property type="molecule type" value="Genomic_DNA"/>
</dbReference>
<dbReference type="Proteomes" id="UP000298416">
    <property type="component" value="Unassembled WGS sequence"/>
</dbReference>
<dbReference type="GO" id="GO:0042023">
    <property type="term" value="P:DNA endoreduplication"/>
    <property type="evidence" value="ECO:0007669"/>
    <property type="project" value="InterPro"/>
</dbReference>
<feature type="region of interest" description="Disordered" evidence="1">
    <location>
        <begin position="311"/>
        <end position="389"/>
    </location>
</feature>
<reference evidence="2" key="1">
    <citation type="submission" date="2018-01" db="EMBL/GenBank/DDBJ databases">
        <authorList>
            <person name="Mao J.F."/>
        </authorList>
    </citation>
    <scope>NUCLEOTIDE SEQUENCE</scope>
    <source>
        <strain evidence="2">Huo1</strain>
        <tissue evidence="2">Leaf</tissue>
    </source>
</reference>
<evidence type="ECO:0000313" key="2">
    <source>
        <dbReference type="EMBL" id="KAG6435027.1"/>
    </source>
</evidence>